<organism evidence="1">
    <name type="scientific">Lepeophtheirus salmonis</name>
    <name type="common">Salmon louse</name>
    <name type="synonym">Caligus salmonis</name>
    <dbReference type="NCBI Taxonomy" id="72036"/>
    <lineage>
        <taxon>Eukaryota</taxon>
        <taxon>Metazoa</taxon>
        <taxon>Ecdysozoa</taxon>
        <taxon>Arthropoda</taxon>
        <taxon>Crustacea</taxon>
        <taxon>Multicrustacea</taxon>
        <taxon>Hexanauplia</taxon>
        <taxon>Copepoda</taxon>
        <taxon>Siphonostomatoida</taxon>
        <taxon>Caligidae</taxon>
        <taxon>Lepeophtheirus</taxon>
    </lineage>
</organism>
<feature type="non-terminal residue" evidence="1">
    <location>
        <position position="1"/>
    </location>
</feature>
<evidence type="ECO:0000313" key="1">
    <source>
        <dbReference type="EMBL" id="CDW48306.1"/>
    </source>
</evidence>
<protein>
    <submittedName>
        <fullName evidence="1">Uncharacterized protein</fullName>
    </submittedName>
</protein>
<name>A0A0K2VEJ1_LEPSM</name>
<sequence>YAFFNSLRAYLVTLQSKTRKLQKYSSLYLHNKEFLIFLLEHL</sequence>
<dbReference type="EMBL" id="HACA01030945">
    <property type="protein sequence ID" value="CDW48306.1"/>
    <property type="molecule type" value="Transcribed_RNA"/>
</dbReference>
<proteinExistence type="predicted"/>
<reference evidence="1" key="1">
    <citation type="submission" date="2014-05" db="EMBL/GenBank/DDBJ databases">
        <authorList>
            <person name="Chronopoulou M."/>
        </authorList>
    </citation>
    <scope>NUCLEOTIDE SEQUENCE</scope>
    <source>
        <tissue evidence="1">Whole organism</tissue>
    </source>
</reference>
<dbReference type="AlphaFoldDB" id="A0A0K2VEJ1"/>
<accession>A0A0K2VEJ1</accession>